<name>D6XSF3_BACIE</name>
<dbReference type="InterPro" id="IPR020476">
    <property type="entry name" value="Nudix_hydrolase"/>
</dbReference>
<gene>
    <name evidence="8" type="ordered locus">Bsel_1226</name>
</gene>
<keyword evidence="4 6" id="KW-0378">Hydrolase</keyword>
<evidence type="ECO:0000256" key="1">
    <source>
        <dbReference type="ARBA" id="ARBA00001946"/>
    </source>
</evidence>
<dbReference type="PRINTS" id="PR00502">
    <property type="entry name" value="NUDIXFAMILY"/>
</dbReference>
<evidence type="ECO:0000256" key="5">
    <source>
        <dbReference type="ARBA" id="ARBA00022842"/>
    </source>
</evidence>
<dbReference type="STRING" id="439292.Bsel_1226"/>
<dbReference type="AlphaFoldDB" id="D6XSF3"/>
<keyword evidence="5" id="KW-0460">Magnesium</keyword>
<dbReference type="Pfam" id="PF00293">
    <property type="entry name" value="NUDIX"/>
    <property type="match status" value="1"/>
</dbReference>
<evidence type="ECO:0000256" key="3">
    <source>
        <dbReference type="ARBA" id="ARBA00022723"/>
    </source>
</evidence>
<evidence type="ECO:0000256" key="6">
    <source>
        <dbReference type="RuleBase" id="RU003476"/>
    </source>
</evidence>
<dbReference type="InterPro" id="IPR014078">
    <property type="entry name" value="Nudix_YtkD"/>
</dbReference>
<dbReference type="InterPro" id="IPR000086">
    <property type="entry name" value="NUDIX_hydrolase_dom"/>
</dbReference>
<sequence length="166" mass="19120">MNEEIFRDYYNNRVTFSTEDHPFSDSPKHVWVVARFKGSWLLTIHPSRGLEFPGGKVEDGETAEEAARREVFEETGGIVNEALHYIGQYRVDGKKETVIKNVYYANVDDLISKNSYFETKGPKLMKHLPVDVGERHEYSFIMKDRVLELSVSEVLRRFLKEGATGS</sequence>
<dbReference type="SUPFAM" id="SSF55811">
    <property type="entry name" value="Nudix"/>
    <property type="match status" value="1"/>
</dbReference>
<dbReference type="KEGG" id="bse:Bsel_1226"/>
<dbReference type="NCBIfam" id="TIGR02705">
    <property type="entry name" value="nudix_YtkD"/>
    <property type="match status" value="1"/>
</dbReference>
<dbReference type="OrthoDB" id="9131041at2"/>
<dbReference type="PROSITE" id="PS51462">
    <property type="entry name" value="NUDIX"/>
    <property type="match status" value="1"/>
</dbReference>
<dbReference type="Proteomes" id="UP000000271">
    <property type="component" value="Chromosome"/>
</dbReference>
<dbReference type="PANTHER" id="PTHR43758">
    <property type="entry name" value="7,8-DIHYDRO-8-OXOGUANINE TRIPHOSPHATASE"/>
    <property type="match status" value="1"/>
</dbReference>
<dbReference type="PANTHER" id="PTHR43758:SF8">
    <property type="entry name" value="8-OXO-DGTP DIPHOSPHATASE YTKD-RELATED"/>
    <property type="match status" value="1"/>
</dbReference>
<evidence type="ECO:0000259" key="7">
    <source>
        <dbReference type="PROSITE" id="PS51462"/>
    </source>
</evidence>
<evidence type="ECO:0000256" key="2">
    <source>
        <dbReference type="ARBA" id="ARBA00005582"/>
    </source>
</evidence>
<dbReference type="CDD" id="cd04665">
    <property type="entry name" value="NUDIX_RppH"/>
    <property type="match status" value="1"/>
</dbReference>
<dbReference type="GO" id="GO:0046872">
    <property type="term" value="F:metal ion binding"/>
    <property type="evidence" value="ECO:0007669"/>
    <property type="project" value="UniProtKB-KW"/>
</dbReference>
<dbReference type="EMBL" id="CP001791">
    <property type="protein sequence ID" value="ADH98739.1"/>
    <property type="molecule type" value="Genomic_DNA"/>
</dbReference>
<evidence type="ECO:0000313" key="9">
    <source>
        <dbReference type="Proteomes" id="UP000000271"/>
    </source>
</evidence>
<dbReference type="Gene3D" id="3.90.79.10">
    <property type="entry name" value="Nucleoside Triphosphate Pyrophosphohydrolase"/>
    <property type="match status" value="1"/>
</dbReference>
<feature type="domain" description="Nudix hydrolase" evidence="7">
    <location>
        <begin position="8"/>
        <end position="163"/>
    </location>
</feature>
<accession>D6XSF3</accession>
<evidence type="ECO:0000256" key="4">
    <source>
        <dbReference type="ARBA" id="ARBA00022801"/>
    </source>
</evidence>
<dbReference type="GO" id="GO:0016818">
    <property type="term" value="F:hydrolase activity, acting on acid anhydrides, in phosphorus-containing anhydrides"/>
    <property type="evidence" value="ECO:0007669"/>
    <property type="project" value="TreeGrafter"/>
</dbReference>
<evidence type="ECO:0000313" key="8">
    <source>
        <dbReference type="EMBL" id="ADH98739.1"/>
    </source>
</evidence>
<reference evidence="8" key="1">
    <citation type="submission" date="2009-10" db="EMBL/GenBank/DDBJ databases">
        <title>Complete sequence of Bacillus selenitireducens MLS10.</title>
        <authorList>
            <consortium name="US DOE Joint Genome Institute"/>
            <person name="Lucas S."/>
            <person name="Copeland A."/>
            <person name="Lapidus A."/>
            <person name="Glavina del Rio T."/>
            <person name="Dalin E."/>
            <person name="Tice H."/>
            <person name="Bruce D."/>
            <person name="Goodwin L."/>
            <person name="Pitluck S."/>
            <person name="Sims D."/>
            <person name="Brettin T."/>
            <person name="Detter J.C."/>
            <person name="Han C."/>
            <person name="Larimer F."/>
            <person name="Land M."/>
            <person name="Hauser L."/>
            <person name="Kyrpides N."/>
            <person name="Ovchinnikova G."/>
            <person name="Stolz J."/>
        </authorList>
    </citation>
    <scope>NUCLEOTIDE SEQUENCE [LARGE SCALE GENOMIC DNA]</scope>
    <source>
        <strain evidence="8">MLS10</strain>
    </source>
</reference>
<dbReference type="RefSeq" id="WP_013172163.1">
    <property type="nucleotide sequence ID" value="NC_014219.1"/>
</dbReference>
<dbReference type="GO" id="GO:0005737">
    <property type="term" value="C:cytoplasm"/>
    <property type="evidence" value="ECO:0007669"/>
    <property type="project" value="TreeGrafter"/>
</dbReference>
<keyword evidence="9" id="KW-1185">Reference proteome</keyword>
<proteinExistence type="inferred from homology"/>
<dbReference type="InterPro" id="IPR020084">
    <property type="entry name" value="NUDIX_hydrolase_CS"/>
</dbReference>
<dbReference type="InterPro" id="IPR015797">
    <property type="entry name" value="NUDIX_hydrolase-like_dom_sf"/>
</dbReference>
<dbReference type="HOGENOM" id="CLU_119467_0_0_9"/>
<comment type="cofactor">
    <cofactor evidence="1">
        <name>Mg(2+)</name>
        <dbReference type="ChEBI" id="CHEBI:18420"/>
    </cofactor>
</comment>
<comment type="similarity">
    <text evidence="2 6">Belongs to the Nudix hydrolase family.</text>
</comment>
<keyword evidence="3" id="KW-0479">Metal-binding</keyword>
<organism evidence="8 9">
    <name type="scientific">Bacillus selenitireducens (strain ATCC 700615 / DSM 15326 / MLS10)</name>
    <dbReference type="NCBI Taxonomy" id="439292"/>
    <lineage>
        <taxon>Bacteria</taxon>
        <taxon>Bacillati</taxon>
        <taxon>Bacillota</taxon>
        <taxon>Bacilli</taxon>
        <taxon>Bacillales</taxon>
        <taxon>Bacillaceae</taxon>
        <taxon>Salisediminibacterium</taxon>
    </lineage>
</organism>
<dbReference type="PROSITE" id="PS00893">
    <property type="entry name" value="NUDIX_BOX"/>
    <property type="match status" value="1"/>
</dbReference>
<protein>
    <submittedName>
        <fullName evidence="8">Nucleoside triphosphatase YtkD</fullName>
    </submittedName>
</protein>
<dbReference type="eggNOG" id="COG0494">
    <property type="taxonomic scope" value="Bacteria"/>
</dbReference>